<reference evidence="3" key="1">
    <citation type="submission" date="2024-03" db="EMBL/GenBank/DDBJ databases">
        <title>Complete genome sequence of Sulfurisphaera javensis strain KD-1.</title>
        <authorList>
            <person name="Sakai H."/>
            <person name="Nur N."/>
            <person name="Suwanto A."/>
            <person name="Kurosawa N."/>
        </authorList>
    </citation>
    <scope>NUCLEOTIDE SEQUENCE</scope>
    <source>
        <strain evidence="3">KD-1</strain>
    </source>
</reference>
<dbReference type="InterPro" id="IPR002831">
    <property type="entry name" value="Tscrpt_reg_TrmB_N"/>
</dbReference>
<feature type="transmembrane region" description="Helical" evidence="1">
    <location>
        <begin position="6"/>
        <end position="26"/>
    </location>
</feature>
<feature type="domain" description="Transcription regulator TrmB N-terminal" evidence="2">
    <location>
        <begin position="54"/>
        <end position="103"/>
    </location>
</feature>
<dbReference type="Gene3D" id="1.10.10.10">
    <property type="entry name" value="Winged helix-like DNA-binding domain superfamily/Winged helix DNA-binding domain"/>
    <property type="match status" value="1"/>
</dbReference>
<protein>
    <recommendedName>
        <fullName evidence="2">Transcription regulator TrmB N-terminal domain-containing protein</fullName>
    </recommendedName>
</protein>
<keyword evidence="1" id="KW-0472">Membrane</keyword>
<name>A0AAT9GNB3_9CREN</name>
<dbReference type="Pfam" id="PF01978">
    <property type="entry name" value="TrmB"/>
    <property type="match status" value="1"/>
</dbReference>
<dbReference type="InterPro" id="IPR036388">
    <property type="entry name" value="WH-like_DNA-bd_sf"/>
</dbReference>
<dbReference type="GeneID" id="92353236"/>
<dbReference type="SUPFAM" id="SSF46785">
    <property type="entry name" value="Winged helix' DNA-binding domain"/>
    <property type="match status" value="1"/>
</dbReference>
<dbReference type="InterPro" id="IPR036390">
    <property type="entry name" value="WH_DNA-bd_sf"/>
</dbReference>
<organism evidence="3">
    <name type="scientific">Sulfurisphaera javensis</name>
    <dbReference type="NCBI Taxonomy" id="2049879"/>
    <lineage>
        <taxon>Archaea</taxon>
        <taxon>Thermoproteota</taxon>
        <taxon>Thermoprotei</taxon>
        <taxon>Sulfolobales</taxon>
        <taxon>Sulfolobaceae</taxon>
        <taxon>Sulfurisphaera</taxon>
    </lineage>
</organism>
<dbReference type="AlphaFoldDB" id="A0AAT9GNB3"/>
<sequence>MITLLQFIPIDILLGVLAFFISWFIINRKEKDSEEVVLVDKDNLDDKEVIVLEAVKNGAKNLGDVMRMTGLPKATAYRKIKSLIKKGKLKVKSENGKRYIYINNEEKKKNNNNK</sequence>
<dbReference type="RefSeq" id="WP_369610594.1">
    <property type="nucleotide sequence ID" value="NZ_AP031322.1"/>
</dbReference>
<keyword evidence="1" id="KW-0812">Transmembrane</keyword>
<proteinExistence type="predicted"/>
<keyword evidence="1" id="KW-1133">Transmembrane helix</keyword>
<dbReference type="KEGG" id="sjv:SJAV_03060"/>
<gene>
    <name evidence="3" type="ORF">SJAV_03060</name>
</gene>
<evidence type="ECO:0000256" key="1">
    <source>
        <dbReference type="SAM" id="Phobius"/>
    </source>
</evidence>
<accession>A0AAT9GNB3</accession>
<evidence type="ECO:0000313" key="3">
    <source>
        <dbReference type="EMBL" id="BFH72362.1"/>
    </source>
</evidence>
<evidence type="ECO:0000259" key="2">
    <source>
        <dbReference type="Pfam" id="PF01978"/>
    </source>
</evidence>
<dbReference type="EMBL" id="AP031322">
    <property type="protein sequence ID" value="BFH72362.1"/>
    <property type="molecule type" value="Genomic_DNA"/>
</dbReference>